<evidence type="ECO:0000313" key="3">
    <source>
        <dbReference type="Proteomes" id="UP000295645"/>
    </source>
</evidence>
<keyword evidence="1" id="KW-0472">Membrane</keyword>
<proteinExistence type="predicted"/>
<name>A0A4R3YWU7_9GAMM</name>
<comment type="caution">
    <text evidence="2">The sequence shown here is derived from an EMBL/GenBank/DDBJ whole genome shotgun (WGS) entry which is preliminary data.</text>
</comment>
<feature type="transmembrane region" description="Helical" evidence="1">
    <location>
        <begin position="31"/>
        <end position="49"/>
    </location>
</feature>
<sequence>MTICRELATLLVRATSHVVRMPRIYLFQKQALSFWMFILIASLLNFFSAGRADAACVDFATKVGKPLMPVVYVGELGSRQVRVALWADDSTHVSGFYGYNDKEGTLALRGTLDALKNGVELDEYDESDNRTGHFDLRFEVPAGTFPGVKDLSPYDCEYLIGVRAVGPASTPEQVVLGRDLWLDRRYDEERQQNELTAFHLQRAILKGDAKEVAALLAYPFDTQDEHGVISEWATSDEVLKNYRTTVGRRAADIRSAVPHALPTTSYGSTFSDRSICLSKGKVTQICRSGCKDGCP</sequence>
<evidence type="ECO:0000313" key="2">
    <source>
        <dbReference type="EMBL" id="TCV97635.1"/>
    </source>
</evidence>
<dbReference type="Proteomes" id="UP000295645">
    <property type="component" value="Unassembled WGS sequence"/>
</dbReference>
<keyword evidence="1" id="KW-1133">Transmembrane helix</keyword>
<accession>A0A4R3YWU7</accession>
<reference evidence="2 3" key="1">
    <citation type="submission" date="2019-03" db="EMBL/GenBank/DDBJ databases">
        <title>Above-ground endophytic microbial communities from plants in different locations in the United States.</title>
        <authorList>
            <person name="Frank C."/>
        </authorList>
    </citation>
    <scope>NUCLEOTIDE SEQUENCE [LARGE SCALE GENOMIC DNA]</scope>
    <source>
        <strain evidence="2 3">LP_13_YM</strain>
    </source>
</reference>
<gene>
    <name evidence="2" type="ORF">EC912_101652</name>
</gene>
<organism evidence="2 3">
    <name type="scientific">Luteibacter rhizovicinus</name>
    <dbReference type="NCBI Taxonomy" id="242606"/>
    <lineage>
        <taxon>Bacteria</taxon>
        <taxon>Pseudomonadati</taxon>
        <taxon>Pseudomonadota</taxon>
        <taxon>Gammaproteobacteria</taxon>
        <taxon>Lysobacterales</taxon>
        <taxon>Rhodanobacteraceae</taxon>
        <taxon>Luteibacter</taxon>
    </lineage>
</organism>
<dbReference type="AlphaFoldDB" id="A0A4R3YWU7"/>
<keyword evidence="3" id="KW-1185">Reference proteome</keyword>
<keyword evidence="1" id="KW-0812">Transmembrane</keyword>
<evidence type="ECO:0000256" key="1">
    <source>
        <dbReference type="SAM" id="Phobius"/>
    </source>
</evidence>
<protein>
    <submittedName>
        <fullName evidence="2">Uncharacterized protein</fullName>
    </submittedName>
</protein>
<dbReference type="EMBL" id="SMCS01000001">
    <property type="protein sequence ID" value="TCV97635.1"/>
    <property type="molecule type" value="Genomic_DNA"/>
</dbReference>